<dbReference type="AlphaFoldDB" id="A0A1M4W117"/>
<organism evidence="1 2">
    <name type="scientific">Modicisalibacter ilicicola DSM 19980</name>
    <dbReference type="NCBI Taxonomy" id="1121942"/>
    <lineage>
        <taxon>Bacteria</taxon>
        <taxon>Pseudomonadati</taxon>
        <taxon>Pseudomonadota</taxon>
        <taxon>Gammaproteobacteria</taxon>
        <taxon>Oceanospirillales</taxon>
        <taxon>Halomonadaceae</taxon>
        <taxon>Modicisalibacter</taxon>
    </lineage>
</organism>
<dbReference type="EMBL" id="FQUJ01000004">
    <property type="protein sequence ID" value="SHE74951.1"/>
    <property type="molecule type" value="Genomic_DNA"/>
</dbReference>
<name>A0A1M4W117_9GAMM</name>
<protein>
    <submittedName>
        <fullName evidence="1">Uncharacterized protein</fullName>
    </submittedName>
</protein>
<proteinExistence type="predicted"/>
<evidence type="ECO:0000313" key="2">
    <source>
        <dbReference type="Proteomes" id="UP000184346"/>
    </source>
</evidence>
<reference evidence="1 2" key="1">
    <citation type="submission" date="2016-11" db="EMBL/GenBank/DDBJ databases">
        <authorList>
            <person name="Jaros S."/>
            <person name="Januszkiewicz K."/>
            <person name="Wedrychowicz H."/>
        </authorList>
    </citation>
    <scope>NUCLEOTIDE SEQUENCE [LARGE SCALE GENOMIC DNA]</scope>
    <source>
        <strain evidence="1 2">DSM 19980</strain>
    </source>
</reference>
<evidence type="ECO:0000313" key="1">
    <source>
        <dbReference type="EMBL" id="SHE74951.1"/>
    </source>
</evidence>
<gene>
    <name evidence="1" type="ORF">SAMN02745148_01037</name>
</gene>
<accession>A0A1M4W117</accession>
<dbReference type="Proteomes" id="UP000184346">
    <property type="component" value="Unassembled WGS sequence"/>
</dbReference>
<keyword evidence="2" id="KW-1185">Reference proteome</keyword>
<sequence>MAAEVEVSRGLDPRLDALLEPRASRMPVRALFETISALPQPVIDHDWQALAKNAGHCLGTGYAAFRQLQGEAIQASRLEARQARTTDIFAGLLATVAKSDRRDAFAESLGETLAKSDPRARLEALLAKRPPLSPETLAKVHAAVTTQPGERLDIDDSLDKLARGKTKGVSLLEPYSPKPGDALAKTLEPRASFVLACLCRGLLAEVHAQFNLTLAALPEREFKADLHEAIKHRIAVFADDLEQGQRDLYAALVTRFSQDGIADAALALAGSIERRLPAFVGLQALLRQLTLQLREQGKNTTAERFGSLAVDAGALTREAIASHCAAYRLALAVLGPQPTEDIAMFVKRTDALPFASDLPDGKNTELKALDASLEDAFVEIEGVVAAVEASRQADGKLIGHLVLLDPSSGARADAVAVFAHLPHAGITRDAFCRLSGVFHAESALLPGRPVVEIDALSLAELARSSWKIAFLRLAERWFQPWRNGANLAWSLGPHGNEQGLFGAGELLFTPLIRR</sequence>
<dbReference type="RefSeq" id="WP_139249055.1">
    <property type="nucleotide sequence ID" value="NZ_FQUJ01000004.1"/>
</dbReference>
<dbReference type="OrthoDB" id="5712769at2"/>
<dbReference type="STRING" id="1121942.SAMN02745148_01037"/>